<organism evidence="3">
    <name type="scientific">Tanacetum cinerariifolium</name>
    <name type="common">Dalmatian daisy</name>
    <name type="synonym">Chrysanthemum cinerariifolium</name>
    <dbReference type="NCBI Taxonomy" id="118510"/>
    <lineage>
        <taxon>Eukaryota</taxon>
        <taxon>Viridiplantae</taxon>
        <taxon>Streptophyta</taxon>
        <taxon>Embryophyta</taxon>
        <taxon>Tracheophyta</taxon>
        <taxon>Spermatophyta</taxon>
        <taxon>Magnoliopsida</taxon>
        <taxon>eudicotyledons</taxon>
        <taxon>Gunneridae</taxon>
        <taxon>Pentapetalae</taxon>
        <taxon>asterids</taxon>
        <taxon>campanulids</taxon>
        <taxon>Asterales</taxon>
        <taxon>Asteraceae</taxon>
        <taxon>Asteroideae</taxon>
        <taxon>Anthemideae</taxon>
        <taxon>Anthemidinae</taxon>
        <taxon>Tanacetum</taxon>
    </lineage>
</organism>
<evidence type="ECO:0000256" key="1">
    <source>
        <dbReference type="SAM" id="MobiDB-lite"/>
    </source>
</evidence>
<protein>
    <submittedName>
        <fullName evidence="3">Putative ribonuclease H-like domain-containing protein</fullName>
    </submittedName>
</protein>
<dbReference type="InterPro" id="IPR013103">
    <property type="entry name" value="RVT_2"/>
</dbReference>
<feature type="compositionally biased region" description="Basic and acidic residues" evidence="1">
    <location>
        <begin position="1"/>
        <end position="34"/>
    </location>
</feature>
<accession>A0A699IL97</accession>
<feature type="domain" description="Reverse transcriptase Ty1/copia-type" evidence="2">
    <location>
        <begin position="65"/>
        <end position="191"/>
    </location>
</feature>
<comment type="caution">
    <text evidence="3">The sequence shown here is derived from an EMBL/GenBank/DDBJ whole genome shotgun (WGS) entry which is preliminary data.</text>
</comment>
<reference evidence="3" key="1">
    <citation type="journal article" date="2019" name="Sci. Rep.">
        <title>Draft genome of Tanacetum cinerariifolium, the natural source of mosquito coil.</title>
        <authorList>
            <person name="Yamashiro T."/>
            <person name="Shiraishi A."/>
            <person name="Satake H."/>
            <person name="Nakayama K."/>
        </authorList>
    </citation>
    <scope>NUCLEOTIDE SEQUENCE</scope>
</reference>
<dbReference type="EMBL" id="BKCJ010306858">
    <property type="protein sequence ID" value="GEZ66198.1"/>
    <property type="molecule type" value="Genomic_DNA"/>
</dbReference>
<dbReference type="Pfam" id="PF07727">
    <property type="entry name" value="RVT_2"/>
    <property type="match status" value="1"/>
</dbReference>
<proteinExistence type="predicted"/>
<name>A0A699IL97_TANCI</name>
<gene>
    <name evidence="3" type="ORF">Tci_538171</name>
</gene>
<dbReference type="AlphaFoldDB" id="A0A699IL97"/>
<evidence type="ECO:0000313" key="3">
    <source>
        <dbReference type="EMBL" id="GEZ66198.1"/>
    </source>
</evidence>
<evidence type="ECO:0000259" key="2">
    <source>
        <dbReference type="Pfam" id="PF07727"/>
    </source>
</evidence>
<feature type="compositionally biased region" description="Low complexity" evidence="1">
    <location>
        <begin position="35"/>
        <end position="50"/>
    </location>
</feature>
<sequence>MQDDGFKPSTDDGKKVNEDPRKESECNDQEKEDNVNSTNNVNTVSSTVNVTGTNEDNKLLFDPNTLLDLPNGKGAICTKWVFENKKDERGIVIRNKARLVARGHIQEEWIDYDEVFALVARIEAIRLFLAYASFKDFMVYQIDVKSTFLYRKIEKEVYICQPLGFKDPNFPDRVYKFEKALYGLHQAPRAVVDGVLQPVAPTTSEQRLARKNEFKARGTLLMALLDKYQLKFNSYKDAKTLMDAIEKRFGGNTKTKKFLRSLLSEWRTHTLIWRNKTDLEEKSLDDLFNSLKIYEAEVKSSSSASTSTQNIAFVSSSNTDNTHEPVSATASVFAVSIKILVSPLPNVDSLSNDVIYLFFASQSNSPQLDNDDLKQIDADDLEEMDLKWKMVMLTVRARRFLQRTRRNLWISIKSNISTIECLKIR</sequence>
<feature type="region of interest" description="Disordered" evidence="1">
    <location>
        <begin position="1"/>
        <end position="50"/>
    </location>
</feature>